<dbReference type="InterPro" id="IPR036250">
    <property type="entry name" value="AcylCo_DH-like_C"/>
</dbReference>
<evidence type="ECO:0000256" key="5">
    <source>
        <dbReference type="ARBA" id="ARBA00023002"/>
    </source>
</evidence>
<dbReference type="SUPFAM" id="SSF56645">
    <property type="entry name" value="Acyl-CoA dehydrogenase NM domain-like"/>
    <property type="match status" value="1"/>
</dbReference>
<comment type="cofactor">
    <cofactor evidence="1 6">
        <name>FAD</name>
        <dbReference type="ChEBI" id="CHEBI:57692"/>
    </cofactor>
</comment>
<dbReference type="AlphaFoldDB" id="A0A059G669"/>
<dbReference type="Pfam" id="PF02771">
    <property type="entry name" value="Acyl-CoA_dh_N"/>
    <property type="match status" value="1"/>
</dbReference>
<dbReference type="FunFam" id="2.40.110.10:FF:000011">
    <property type="entry name" value="Acyl-CoA dehydrogenase FadE34"/>
    <property type="match status" value="1"/>
</dbReference>
<comment type="similarity">
    <text evidence="2 6">Belongs to the acyl-CoA dehydrogenase family.</text>
</comment>
<proteinExistence type="inferred from homology"/>
<evidence type="ECO:0000256" key="6">
    <source>
        <dbReference type="RuleBase" id="RU362125"/>
    </source>
</evidence>
<dbReference type="EMBL" id="ARYL01000017">
    <property type="protein sequence ID" value="KDA02085.1"/>
    <property type="molecule type" value="Genomic_DNA"/>
</dbReference>
<dbReference type="GO" id="GO:0016627">
    <property type="term" value="F:oxidoreductase activity, acting on the CH-CH group of donors"/>
    <property type="evidence" value="ECO:0007669"/>
    <property type="project" value="InterPro"/>
</dbReference>
<protein>
    <submittedName>
        <fullName evidence="10">Acyl-CoA dehydrogenase domain-containing protein</fullName>
    </submittedName>
</protein>
<dbReference type="InterPro" id="IPR006091">
    <property type="entry name" value="Acyl-CoA_Oxase/DH_mid-dom"/>
</dbReference>
<dbReference type="InterPro" id="IPR037069">
    <property type="entry name" value="AcylCoA_DH/ox_N_sf"/>
</dbReference>
<keyword evidence="4 6" id="KW-0274">FAD</keyword>
<evidence type="ECO:0000256" key="2">
    <source>
        <dbReference type="ARBA" id="ARBA00009347"/>
    </source>
</evidence>
<dbReference type="Gene3D" id="1.20.140.10">
    <property type="entry name" value="Butyryl-CoA Dehydrogenase, subunit A, domain 3"/>
    <property type="match status" value="1"/>
</dbReference>
<reference evidence="10 11" key="1">
    <citation type="journal article" date="2014" name="Antonie Van Leeuwenhoek">
        <title>Hyphomonas beringensis sp. nov. and Hyphomonas chukchiensis sp. nov., isolated from surface seawater of the Bering Sea and Chukchi Sea.</title>
        <authorList>
            <person name="Li C."/>
            <person name="Lai Q."/>
            <person name="Li G."/>
            <person name="Dong C."/>
            <person name="Wang J."/>
            <person name="Liao Y."/>
            <person name="Shao Z."/>
        </authorList>
    </citation>
    <scope>NUCLEOTIDE SEQUENCE [LARGE SCALE GENOMIC DNA]</scope>
    <source>
        <strain evidence="10 11">SCH89</strain>
    </source>
</reference>
<keyword evidence="11" id="KW-1185">Reference proteome</keyword>
<evidence type="ECO:0000313" key="11">
    <source>
        <dbReference type="Proteomes" id="UP000024942"/>
    </source>
</evidence>
<dbReference type="Pfam" id="PF00441">
    <property type="entry name" value="Acyl-CoA_dh_1"/>
    <property type="match status" value="1"/>
</dbReference>
<evidence type="ECO:0000259" key="8">
    <source>
        <dbReference type="Pfam" id="PF02770"/>
    </source>
</evidence>
<dbReference type="InterPro" id="IPR009100">
    <property type="entry name" value="AcylCoA_DH/oxidase_NM_dom_sf"/>
</dbReference>
<dbReference type="InterPro" id="IPR013786">
    <property type="entry name" value="AcylCoA_DH/ox_N"/>
</dbReference>
<dbReference type="STRING" id="1280953.HOC_11897"/>
<sequence length="395" mass="42703">MNLDLTTEDSEFRSQVRAFLRDNLTEELADAGRLVTSVFIEPQFSLPWQKILHAQGWAAPAWPVEYGGTGWTEMQRYIFASECARAGAPSLSPMGLAMVGPCIIGHGTPEQKAYYLPRILAGEDYWCQGYSEPGSGSDLASLSLKATSDGDDYILNGTKIWTTHAHHANMMFCLVRTRFDGKPQEGITFLLLDMTLPGIKVDPIITLAGEHEVNQVFFDDVRVPKAGRLGAENDGWTVAKYLLEFERGGGSSAGLEASVGRIRALAQRDGLLASDPGFTSRLAAAEIGLEAIKITEQRVSSALSSGGNPGPAASMLKVQRTEMMQRIDTLGVEAGGTYACVEQLDARQPGSNIDAVGPSDRVTLVPRYLNNRAASIYGGSNEVQRNIMAKMVLGL</sequence>
<feature type="domain" description="Acyl-CoA dehydrogenase/oxidase N-terminal" evidence="9">
    <location>
        <begin position="6"/>
        <end position="123"/>
    </location>
</feature>
<dbReference type="GO" id="GO:0005886">
    <property type="term" value="C:plasma membrane"/>
    <property type="evidence" value="ECO:0007669"/>
    <property type="project" value="TreeGrafter"/>
</dbReference>
<dbReference type="RefSeq" id="WP_035538824.1">
    <property type="nucleotide sequence ID" value="NZ_ARYL01000017.1"/>
</dbReference>
<evidence type="ECO:0000256" key="4">
    <source>
        <dbReference type="ARBA" id="ARBA00022827"/>
    </source>
</evidence>
<dbReference type="OrthoDB" id="5716984at2"/>
<keyword evidence="3 6" id="KW-0285">Flavoprotein</keyword>
<keyword evidence="5 6" id="KW-0560">Oxidoreductase</keyword>
<evidence type="ECO:0000313" key="10">
    <source>
        <dbReference type="EMBL" id="KDA02085.1"/>
    </source>
</evidence>
<dbReference type="Pfam" id="PF02770">
    <property type="entry name" value="Acyl-CoA_dh_M"/>
    <property type="match status" value="1"/>
</dbReference>
<accession>A0A059G669</accession>
<evidence type="ECO:0000259" key="7">
    <source>
        <dbReference type="Pfam" id="PF00441"/>
    </source>
</evidence>
<dbReference type="PATRIC" id="fig|1280953.3.peg.2399"/>
<feature type="domain" description="Acyl-CoA oxidase/dehydrogenase middle" evidence="8">
    <location>
        <begin position="127"/>
        <end position="221"/>
    </location>
</feature>
<dbReference type="eggNOG" id="COG1960">
    <property type="taxonomic scope" value="Bacteria"/>
</dbReference>
<organism evidence="10 11">
    <name type="scientific">Hyphomonas oceanitis SCH89</name>
    <dbReference type="NCBI Taxonomy" id="1280953"/>
    <lineage>
        <taxon>Bacteria</taxon>
        <taxon>Pseudomonadati</taxon>
        <taxon>Pseudomonadota</taxon>
        <taxon>Alphaproteobacteria</taxon>
        <taxon>Hyphomonadales</taxon>
        <taxon>Hyphomonadaceae</taxon>
        <taxon>Hyphomonas</taxon>
    </lineage>
</organism>
<name>A0A059G669_9PROT</name>
<dbReference type="Proteomes" id="UP000024942">
    <property type="component" value="Unassembled WGS sequence"/>
</dbReference>
<evidence type="ECO:0000259" key="9">
    <source>
        <dbReference type="Pfam" id="PF02771"/>
    </source>
</evidence>
<dbReference type="Gene3D" id="1.10.540.10">
    <property type="entry name" value="Acyl-CoA dehydrogenase/oxidase, N-terminal domain"/>
    <property type="match status" value="1"/>
</dbReference>
<evidence type="ECO:0000256" key="3">
    <source>
        <dbReference type="ARBA" id="ARBA00022630"/>
    </source>
</evidence>
<dbReference type="Gene3D" id="2.40.110.10">
    <property type="entry name" value="Butyryl-CoA Dehydrogenase, subunit A, domain 2"/>
    <property type="match status" value="1"/>
</dbReference>
<dbReference type="SUPFAM" id="SSF47203">
    <property type="entry name" value="Acyl-CoA dehydrogenase C-terminal domain-like"/>
    <property type="match status" value="1"/>
</dbReference>
<dbReference type="InterPro" id="IPR009075">
    <property type="entry name" value="AcylCo_DH/oxidase_C"/>
</dbReference>
<dbReference type="InterPro" id="IPR046373">
    <property type="entry name" value="Acyl-CoA_Oxase/DH_mid-dom_sf"/>
</dbReference>
<dbReference type="PANTHER" id="PTHR43292">
    <property type="entry name" value="ACYL-COA DEHYDROGENASE"/>
    <property type="match status" value="1"/>
</dbReference>
<dbReference type="GO" id="GO:0050660">
    <property type="term" value="F:flavin adenine dinucleotide binding"/>
    <property type="evidence" value="ECO:0007669"/>
    <property type="project" value="InterPro"/>
</dbReference>
<dbReference type="PANTHER" id="PTHR43292:SF3">
    <property type="entry name" value="ACYL-COA DEHYDROGENASE FADE29"/>
    <property type="match status" value="1"/>
</dbReference>
<feature type="domain" description="Acyl-CoA dehydrogenase/oxidase C-terminal" evidence="7">
    <location>
        <begin position="233"/>
        <end position="392"/>
    </location>
</feature>
<evidence type="ECO:0000256" key="1">
    <source>
        <dbReference type="ARBA" id="ARBA00001974"/>
    </source>
</evidence>
<dbReference type="InterPro" id="IPR052161">
    <property type="entry name" value="Mycobact_Acyl-CoA_DH"/>
</dbReference>
<comment type="caution">
    <text evidence="10">The sequence shown here is derived from an EMBL/GenBank/DDBJ whole genome shotgun (WGS) entry which is preliminary data.</text>
</comment>
<gene>
    <name evidence="10" type="ORF">HOC_11897</name>
</gene>